<keyword evidence="3" id="KW-1185">Reference proteome</keyword>
<gene>
    <name evidence="2" type="ORF">QYF61_026009</name>
</gene>
<evidence type="ECO:0000313" key="3">
    <source>
        <dbReference type="Proteomes" id="UP001333110"/>
    </source>
</evidence>
<evidence type="ECO:0000256" key="1">
    <source>
        <dbReference type="SAM" id="MobiDB-lite"/>
    </source>
</evidence>
<dbReference type="AlphaFoldDB" id="A0AAN7SHG7"/>
<feature type="region of interest" description="Disordered" evidence="1">
    <location>
        <begin position="1"/>
        <end position="25"/>
    </location>
</feature>
<comment type="caution">
    <text evidence="2">The sequence shown here is derived from an EMBL/GenBank/DDBJ whole genome shotgun (WGS) entry which is preliminary data.</text>
</comment>
<protein>
    <submittedName>
        <fullName evidence="2">Uncharacterized protein</fullName>
    </submittedName>
</protein>
<sequence>MGGNEGKGARLFSVVPSNRTRGSGHKVKHMRFHLNTRKHFFTVRMVRHGNRLPREVVESPSVEVLANHNSYVIPMFIQLWGPQFKKDMDVFEQAQRGPQKWSEGWDTSPERLRELGLFSPEKRAPGRPDCGLSILKGSMKEDGERLFTRACSDRTRGNGFKLKDGRFRLDIRKIFFTVRAARHRKRLPREVVDFPLLEVFKVRLDGAFSNLI</sequence>
<dbReference type="Proteomes" id="UP001333110">
    <property type="component" value="Unassembled WGS sequence"/>
</dbReference>
<evidence type="ECO:0000313" key="2">
    <source>
        <dbReference type="EMBL" id="KAK4828348.1"/>
    </source>
</evidence>
<proteinExistence type="predicted"/>
<organism evidence="2 3">
    <name type="scientific">Mycteria americana</name>
    <name type="common">Wood stork</name>
    <dbReference type="NCBI Taxonomy" id="33587"/>
    <lineage>
        <taxon>Eukaryota</taxon>
        <taxon>Metazoa</taxon>
        <taxon>Chordata</taxon>
        <taxon>Craniata</taxon>
        <taxon>Vertebrata</taxon>
        <taxon>Euteleostomi</taxon>
        <taxon>Archelosauria</taxon>
        <taxon>Archosauria</taxon>
        <taxon>Dinosauria</taxon>
        <taxon>Saurischia</taxon>
        <taxon>Theropoda</taxon>
        <taxon>Coelurosauria</taxon>
        <taxon>Aves</taxon>
        <taxon>Neognathae</taxon>
        <taxon>Neoaves</taxon>
        <taxon>Aequornithes</taxon>
        <taxon>Ciconiiformes</taxon>
        <taxon>Ciconiidae</taxon>
        <taxon>Mycteria</taxon>
    </lineage>
</organism>
<name>A0AAN7SHG7_MYCAM</name>
<accession>A0AAN7SHG7</accession>
<dbReference type="EMBL" id="JAUNZN010000002">
    <property type="protein sequence ID" value="KAK4828348.1"/>
    <property type="molecule type" value="Genomic_DNA"/>
</dbReference>
<reference evidence="2 3" key="1">
    <citation type="journal article" date="2023" name="J. Hered.">
        <title>Chromosome-level genome of the wood stork (Mycteria americana) provides insight into avian chromosome evolution.</title>
        <authorList>
            <person name="Flamio R. Jr."/>
            <person name="Ramstad K.M."/>
        </authorList>
    </citation>
    <scope>NUCLEOTIDE SEQUENCE [LARGE SCALE GENOMIC DNA]</scope>
    <source>
        <strain evidence="2">JAX WOST 10</strain>
    </source>
</reference>